<name>A0A935KAG2_9RHOO</name>
<dbReference type="Proteomes" id="UP000739411">
    <property type="component" value="Unassembled WGS sequence"/>
</dbReference>
<gene>
    <name evidence="2" type="ORF">IPJ38_12105</name>
</gene>
<feature type="signal peptide" evidence="1">
    <location>
        <begin position="1"/>
        <end position="18"/>
    </location>
</feature>
<proteinExistence type="predicted"/>
<dbReference type="AlphaFoldDB" id="A0A935KAG2"/>
<feature type="chain" id="PRO_5036883285" description="FlgO domain-containing protein" evidence="1">
    <location>
        <begin position="19"/>
        <end position="205"/>
    </location>
</feature>
<evidence type="ECO:0000256" key="1">
    <source>
        <dbReference type="SAM" id="SignalP"/>
    </source>
</evidence>
<organism evidence="2 3">
    <name type="scientific">Candidatus Dechloromonas phosphorivorans</name>
    <dbReference type="NCBI Taxonomy" id="2899244"/>
    <lineage>
        <taxon>Bacteria</taxon>
        <taxon>Pseudomonadati</taxon>
        <taxon>Pseudomonadota</taxon>
        <taxon>Betaproteobacteria</taxon>
        <taxon>Rhodocyclales</taxon>
        <taxon>Azonexaceae</taxon>
        <taxon>Dechloromonas</taxon>
    </lineage>
</organism>
<dbReference type="PROSITE" id="PS51257">
    <property type="entry name" value="PROKAR_LIPOPROTEIN"/>
    <property type="match status" value="1"/>
</dbReference>
<evidence type="ECO:0000313" key="2">
    <source>
        <dbReference type="EMBL" id="MBK7415740.1"/>
    </source>
</evidence>
<sequence>MRPILLSGLLWSVLSACAQQFVLPGNSYQSPRLASRGVATELSTEFRKEFSLLPSHAPILIGPAVTLASGEITKSGRELQTFLMLDLKALMPDRVVERMGGDVPVGSASVITATVAYERPNPRMPEDAWFIIDLAVNNKEGRNRGSVAFRINARQFDPTPSRFSSNRRFFKLLARRRSQAIPVIRMSRLNHFGKLKTKPNQIEGS</sequence>
<protein>
    <recommendedName>
        <fullName evidence="4">FlgO domain-containing protein</fullName>
    </recommendedName>
</protein>
<accession>A0A935KAG2</accession>
<evidence type="ECO:0000313" key="3">
    <source>
        <dbReference type="Proteomes" id="UP000739411"/>
    </source>
</evidence>
<reference evidence="2 3" key="1">
    <citation type="submission" date="2020-10" db="EMBL/GenBank/DDBJ databases">
        <title>Connecting structure to function with the recovery of over 1000 high-quality activated sludge metagenome-assembled genomes encoding full-length rRNA genes using long-read sequencing.</title>
        <authorList>
            <person name="Singleton C.M."/>
            <person name="Petriglieri F."/>
            <person name="Kristensen J.M."/>
            <person name="Kirkegaard R.H."/>
            <person name="Michaelsen T.Y."/>
            <person name="Andersen M.H."/>
            <person name="Karst S.M."/>
            <person name="Dueholm M.S."/>
            <person name="Nielsen P.H."/>
            <person name="Albertsen M."/>
        </authorList>
    </citation>
    <scope>NUCLEOTIDE SEQUENCE [LARGE SCALE GENOMIC DNA]</scope>
    <source>
        <strain evidence="2">EsbW_18-Q3-R4-48_BATAC.463</strain>
    </source>
</reference>
<dbReference type="EMBL" id="JADJMS010000024">
    <property type="protein sequence ID" value="MBK7415740.1"/>
    <property type="molecule type" value="Genomic_DNA"/>
</dbReference>
<keyword evidence="1" id="KW-0732">Signal</keyword>
<comment type="caution">
    <text evidence="2">The sequence shown here is derived from an EMBL/GenBank/DDBJ whole genome shotgun (WGS) entry which is preliminary data.</text>
</comment>
<evidence type="ECO:0008006" key="4">
    <source>
        <dbReference type="Google" id="ProtNLM"/>
    </source>
</evidence>